<keyword evidence="2" id="KW-1185">Reference proteome</keyword>
<dbReference type="EMBL" id="JAUTXU010000156">
    <property type="protein sequence ID" value="KAK3703089.1"/>
    <property type="molecule type" value="Genomic_DNA"/>
</dbReference>
<dbReference type="Proteomes" id="UP001281147">
    <property type="component" value="Unassembled WGS sequence"/>
</dbReference>
<proteinExistence type="predicted"/>
<accession>A0ACC3MT05</accession>
<organism evidence="1 2">
    <name type="scientific">Vermiconidia calcicola</name>
    <dbReference type="NCBI Taxonomy" id="1690605"/>
    <lineage>
        <taxon>Eukaryota</taxon>
        <taxon>Fungi</taxon>
        <taxon>Dikarya</taxon>
        <taxon>Ascomycota</taxon>
        <taxon>Pezizomycotina</taxon>
        <taxon>Dothideomycetes</taxon>
        <taxon>Dothideomycetidae</taxon>
        <taxon>Mycosphaerellales</taxon>
        <taxon>Extremaceae</taxon>
        <taxon>Vermiconidia</taxon>
    </lineage>
</organism>
<reference evidence="1" key="1">
    <citation type="submission" date="2023-07" db="EMBL/GenBank/DDBJ databases">
        <title>Black Yeasts Isolated from many extreme environments.</title>
        <authorList>
            <person name="Coleine C."/>
            <person name="Stajich J.E."/>
            <person name="Selbmann L."/>
        </authorList>
    </citation>
    <scope>NUCLEOTIDE SEQUENCE</scope>
    <source>
        <strain evidence="1">CCFEE 5714</strain>
    </source>
</reference>
<sequence>MPPPLESYNGSSDNHSDSHAQSDADHHDRVGAEIDLTLMSVEAREKYYKECFSKMVEPLKCLSEPDLCNTFPELKIEIIGAYLRYTTFTVQVWANYDAACKKFHTDGRMQDCGKLERSSPNAERILHSIATSGLEFGRIRYEIGTAFMTLCAVNFRVIRPKDDAGVELKISLRMYDSGHPSLYEFVRSVCQHNQGVELAYSQQGLQIRDIVEIASFFKRKPTAEEMAPRSYWKYTGNSPWMDLSGKYEDNFGWVDFDELERDRRRGQGQA</sequence>
<evidence type="ECO:0000313" key="1">
    <source>
        <dbReference type="EMBL" id="KAK3703089.1"/>
    </source>
</evidence>
<comment type="caution">
    <text evidence="1">The sequence shown here is derived from an EMBL/GenBank/DDBJ whole genome shotgun (WGS) entry which is preliminary data.</text>
</comment>
<name>A0ACC3MT05_9PEZI</name>
<evidence type="ECO:0000313" key="2">
    <source>
        <dbReference type="Proteomes" id="UP001281147"/>
    </source>
</evidence>
<gene>
    <name evidence="1" type="ORF">LTR37_014700</name>
</gene>
<protein>
    <submittedName>
        <fullName evidence="1">Uncharacterized protein</fullName>
    </submittedName>
</protein>